<feature type="binding site" evidence="5">
    <location>
        <position position="25"/>
    </location>
    <ligand>
        <name>Zn(2+)</name>
        <dbReference type="ChEBI" id="CHEBI:29105"/>
        <note>catalytic</note>
    </ligand>
</feature>
<feature type="binding site" evidence="5">
    <location>
        <position position="205"/>
    </location>
    <ligand>
        <name>Zn(2+)</name>
        <dbReference type="ChEBI" id="CHEBI:29105"/>
        <note>catalytic</note>
    </ligand>
</feature>
<dbReference type="EC" id="3.5.4.2" evidence="5"/>
<feature type="binding site" evidence="5">
    <location>
        <position position="286"/>
    </location>
    <ligand>
        <name>Zn(2+)</name>
        <dbReference type="ChEBI" id="CHEBI:29105"/>
        <note>catalytic</note>
    </ligand>
</feature>
<reference evidence="7" key="1">
    <citation type="submission" date="2017-02" db="EMBL/GenBank/DDBJ databases">
        <title>Draft Genome Sequence of the Salt Water Bacterium Oceanospirillum linum ATCC 11336.</title>
        <authorList>
            <person name="Trachtenberg A.M."/>
            <person name="Carney J.G."/>
            <person name="Linnane J.D."/>
            <person name="Rheaume B.A."/>
            <person name="Pitts N.L."/>
            <person name="Mykles D.L."/>
            <person name="Maclea K.S."/>
        </authorList>
    </citation>
    <scope>NUCLEOTIDE SEQUENCE [LARGE SCALE GENOMIC DNA]</scope>
    <source>
        <strain evidence="7">ATCC 11336</strain>
    </source>
</reference>
<dbReference type="SUPFAM" id="SSF51556">
    <property type="entry name" value="Metallo-dependent hydrolases"/>
    <property type="match status" value="1"/>
</dbReference>
<comment type="function">
    <text evidence="5">Catalyzes the hydrolytic deamination of adenine to hypoxanthine. Plays an important role in the purine salvage pathway and in nitrogen catabolism.</text>
</comment>
<keyword evidence="3 5" id="KW-0862">Zinc</keyword>
<dbReference type="GO" id="GO:0000034">
    <property type="term" value="F:adenine deaminase activity"/>
    <property type="evidence" value="ECO:0007669"/>
    <property type="project" value="UniProtKB-UniRule"/>
</dbReference>
<evidence type="ECO:0000313" key="7">
    <source>
        <dbReference type="EMBL" id="OOV88199.1"/>
    </source>
</evidence>
<dbReference type="AlphaFoldDB" id="A0A1T1HEB9"/>
<evidence type="ECO:0000259" key="6">
    <source>
        <dbReference type="Pfam" id="PF00962"/>
    </source>
</evidence>
<feature type="site" description="Important for catalytic activity" evidence="5">
    <location>
        <position position="229"/>
    </location>
</feature>
<dbReference type="Pfam" id="PF00962">
    <property type="entry name" value="A_deaminase"/>
    <property type="match status" value="1"/>
</dbReference>
<keyword evidence="1 5" id="KW-0479">Metal-binding</keyword>
<protein>
    <recommendedName>
        <fullName evidence="5">Adenine deaminase</fullName>
        <shortName evidence="5">ADE</shortName>
        <ecNumber evidence="5">3.5.4.2</ecNumber>
    </recommendedName>
    <alternativeName>
        <fullName evidence="5">Adenine aminohydrolase</fullName>
        <shortName evidence="5">AAH</shortName>
    </alternativeName>
</protein>
<dbReference type="GO" id="GO:0009117">
    <property type="term" value="P:nucleotide metabolic process"/>
    <property type="evidence" value="ECO:0007669"/>
    <property type="project" value="UniProtKB-KW"/>
</dbReference>
<dbReference type="PANTHER" id="PTHR43114">
    <property type="entry name" value="ADENINE DEAMINASE"/>
    <property type="match status" value="1"/>
</dbReference>
<dbReference type="NCBIfam" id="TIGR01430">
    <property type="entry name" value="aden_deam"/>
    <property type="match status" value="1"/>
</dbReference>
<dbReference type="InterPro" id="IPR006330">
    <property type="entry name" value="Ado/ade_deaminase"/>
</dbReference>
<dbReference type="InterPro" id="IPR001365">
    <property type="entry name" value="A_deaminase_dom"/>
</dbReference>
<comment type="catalytic activity">
    <reaction evidence="5">
        <text>adenine + H2O + H(+) = hypoxanthine + NH4(+)</text>
        <dbReference type="Rhea" id="RHEA:23688"/>
        <dbReference type="ChEBI" id="CHEBI:15377"/>
        <dbReference type="ChEBI" id="CHEBI:15378"/>
        <dbReference type="ChEBI" id="CHEBI:16708"/>
        <dbReference type="ChEBI" id="CHEBI:17368"/>
        <dbReference type="ChEBI" id="CHEBI:28938"/>
        <dbReference type="EC" id="3.5.4.2"/>
    </reaction>
</comment>
<keyword evidence="4 5" id="KW-0546">Nucleotide metabolism</keyword>
<evidence type="ECO:0000256" key="3">
    <source>
        <dbReference type="ARBA" id="ARBA00022833"/>
    </source>
</evidence>
<name>A0A1T1HEB9_OCELI</name>
<dbReference type="CDD" id="cd01320">
    <property type="entry name" value="ADA"/>
    <property type="match status" value="1"/>
</dbReference>
<dbReference type="FunFam" id="3.20.20.140:FF:000039">
    <property type="entry name" value="Adenine deaminase"/>
    <property type="match status" value="1"/>
</dbReference>
<feature type="active site" description="Proton donor" evidence="5">
    <location>
        <position position="208"/>
    </location>
</feature>
<evidence type="ECO:0000256" key="1">
    <source>
        <dbReference type="ARBA" id="ARBA00022723"/>
    </source>
</evidence>
<evidence type="ECO:0000256" key="5">
    <source>
        <dbReference type="HAMAP-Rule" id="MF_01962"/>
    </source>
</evidence>
<dbReference type="RefSeq" id="WP_077242616.1">
    <property type="nucleotide sequence ID" value="NZ_FXTS01000001.1"/>
</dbReference>
<evidence type="ECO:0000256" key="2">
    <source>
        <dbReference type="ARBA" id="ARBA00022801"/>
    </source>
</evidence>
<keyword evidence="2 5" id="KW-0378">Hydrolase</keyword>
<gene>
    <name evidence="7" type="ORF">BTA35_0201285</name>
</gene>
<organism evidence="7 8">
    <name type="scientific">Oceanospirillum linum</name>
    <dbReference type="NCBI Taxonomy" id="966"/>
    <lineage>
        <taxon>Bacteria</taxon>
        <taxon>Pseudomonadati</taxon>
        <taxon>Pseudomonadota</taxon>
        <taxon>Gammaproteobacteria</taxon>
        <taxon>Oceanospirillales</taxon>
        <taxon>Oceanospirillaceae</taxon>
        <taxon>Oceanospirillum</taxon>
    </lineage>
</organism>
<dbReference type="STRING" id="966.BTA35_0201285"/>
<feature type="binding site" evidence="5">
    <location>
        <position position="27"/>
    </location>
    <ligand>
        <name>Zn(2+)</name>
        <dbReference type="ChEBI" id="CHEBI:29105"/>
        <note>catalytic</note>
    </ligand>
</feature>
<dbReference type="PANTHER" id="PTHR43114:SF6">
    <property type="entry name" value="ADENINE DEAMINASE"/>
    <property type="match status" value="1"/>
</dbReference>
<accession>A0A1T1HEB9</accession>
<feature type="binding site" evidence="5">
    <location>
        <position position="287"/>
    </location>
    <ligand>
        <name>substrate</name>
    </ligand>
</feature>
<dbReference type="GO" id="GO:0008270">
    <property type="term" value="F:zinc ion binding"/>
    <property type="evidence" value="ECO:0007669"/>
    <property type="project" value="UniProtKB-UniRule"/>
</dbReference>
<comment type="cofactor">
    <cofactor evidence="5">
        <name>Zn(2+)</name>
        <dbReference type="ChEBI" id="CHEBI:29105"/>
    </cofactor>
    <text evidence="5">Binds 1 zinc ion per subunit.</text>
</comment>
<comment type="caution">
    <text evidence="7">The sequence shown here is derived from an EMBL/GenBank/DDBJ whole genome shotgun (WGS) entry which is preliminary data.</text>
</comment>
<evidence type="ECO:0000256" key="4">
    <source>
        <dbReference type="ARBA" id="ARBA00023080"/>
    </source>
</evidence>
<dbReference type="InterPro" id="IPR028892">
    <property type="entry name" value="ADE"/>
</dbReference>
<keyword evidence="8" id="KW-1185">Reference proteome</keyword>
<dbReference type="HAMAP" id="MF_01962">
    <property type="entry name" value="Adenine_deaminase"/>
    <property type="match status" value="1"/>
</dbReference>
<sequence length="346" mass="39185">MTALSPKTPPEIARLIQALPKAELHLHIEGSFEPELMFAIAKRNRITLSYDSVEALKEAYQFNNLQEFLDLYYQGMNVLQTRQDYYDLTRAYLDKVHSQNVRHVEIFWDPQGHLERGIDFATQIDGILQALKEARAQHGISYRLIMSFLRHLPEESAFETLELAKPYLDEIYGVGLDSSEMGHPPEKFQGVFAACRDLGLRITAHAGEEGPADYVWQALDLLQVDRVDHGNRSLEDDTLIERLKESQMVLTVCPLSNLKLQVVKDLNDHPIPAMLQAGLKATINSDDPAYFGGYMNENLMQLQQAVGLSADDIITLTRNSIEGSWAEEARKKELLAELDRVVADFS</sequence>
<dbReference type="InterPro" id="IPR032466">
    <property type="entry name" value="Metal_Hydrolase"/>
</dbReference>
<proteinExistence type="inferred from homology"/>
<dbReference type="GO" id="GO:0005829">
    <property type="term" value="C:cytosol"/>
    <property type="evidence" value="ECO:0007669"/>
    <property type="project" value="TreeGrafter"/>
</dbReference>
<dbReference type="Gene3D" id="3.20.20.140">
    <property type="entry name" value="Metal-dependent hydrolases"/>
    <property type="match status" value="1"/>
</dbReference>
<dbReference type="NCBIfam" id="NF006850">
    <property type="entry name" value="PRK09358.1-6"/>
    <property type="match status" value="1"/>
</dbReference>
<dbReference type="GO" id="GO:0006146">
    <property type="term" value="P:adenine catabolic process"/>
    <property type="evidence" value="ECO:0007669"/>
    <property type="project" value="UniProtKB-UniRule"/>
</dbReference>
<evidence type="ECO:0000313" key="8">
    <source>
        <dbReference type="Proteomes" id="UP000190064"/>
    </source>
</evidence>
<feature type="domain" description="Adenosine deaminase" evidence="6">
    <location>
        <begin position="20"/>
        <end position="340"/>
    </location>
</feature>
<dbReference type="Proteomes" id="UP000190064">
    <property type="component" value="Unassembled WGS sequence"/>
</dbReference>
<dbReference type="EMBL" id="MTSD02000001">
    <property type="protein sequence ID" value="OOV88199.1"/>
    <property type="molecule type" value="Genomic_DNA"/>
</dbReference>
<dbReference type="GO" id="GO:0043103">
    <property type="term" value="P:hypoxanthine salvage"/>
    <property type="evidence" value="ECO:0007669"/>
    <property type="project" value="UniProtKB-UniRule"/>
</dbReference>
<comment type="similarity">
    <text evidence="5">Belongs to the metallo-dependent hydrolases superfamily. Adenosine and AMP deaminases family. Adenine deaminase type 2 subfamily.</text>
</comment>